<dbReference type="EMBL" id="AYZK01000001">
    <property type="protein sequence ID" value="KRM87883.1"/>
    <property type="molecule type" value="Genomic_DNA"/>
</dbReference>
<name>A0A0R2CHJ8_9LACO</name>
<evidence type="ECO:0000313" key="1">
    <source>
        <dbReference type="EMBL" id="KRM87883.1"/>
    </source>
</evidence>
<dbReference type="AlphaFoldDB" id="A0A0R2CHJ8"/>
<proteinExistence type="predicted"/>
<accession>A0A0R2CHJ8</accession>
<reference evidence="1 2" key="1">
    <citation type="journal article" date="2015" name="Genome Announc.">
        <title>Expanding the biotechnology potential of lactobacilli through comparative genomics of 213 strains and associated genera.</title>
        <authorList>
            <person name="Sun Z."/>
            <person name="Harris H.M."/>
            <person name="McCann A."/>
            <person name="Guo C."/>
            <person name="Argimon S."/>
            <person name="Zhang W."/>
            <person name="Yang X."/>
            <person name="Jeffery I.B."/>
            <person name="Cooney J.C."/>
            <person name="Kagawa T.F."/>
            <person name="Liu W."/>
            <person name="Song Y."/>
            <person name="Salvetti E."/>
            <person name="Wrobel A."/>
            <person name="Rasinkangas P."/>
            <person name="Parkhill J."/>
            <person name="Rea M.C."/>
            <person name="O'Sullivan O."/>
            <person name="Ritari J."/>
            <person name="Douillard F.P."/>
            <person name="Paul Ross R."/>
            <person name="Yang R."/>
            <person name="Briner A.E."/>
            <person name="Felis G.E."/>
            <person name="de Vos W.M."/>
            <person name="Barrangou R."/>
            <person name="Klaenhammer T.R."/>
            <person name="Caufield P.W."/>
            <person name="Cui Y."/>
            <person name="Zhang H."/>
            <person name="O'Toole P.W."/>
        </authorList>
    </citation>
    <scope>NUCLEOTIDE SEQUENCE [LARGE SCALE GENOMIC DNA]</scope>
    <source>
        <strain evidence="1 2">DSM 22698</strain>
    </source>
</reference>
<dbReference type="STRING" id="1423810.FD19_GL000160"/>
<dbReference type="RefSeq" id="WP_156321795.1">
    <property type="nucleotide sequence ID" value="NZ_BBER01000001.1"/>
</dbReference>
<sequence length="124" mass="13613">MVTVNSLIKPLINQNLVTAKNMVQREVGRPATKYFFNYDAERYLLCTIQEELNPQLGHNDLVIKPHVVNMAGTILSTGVTTDFSDYTRSTPADALRQALQLDPTVVAVGLAFPGKIDHGVVQSS</sequence>
<dbReference type="PATRIC" id="fig|1423810.4.peg.164"/>
<comment type="caution">
    <text evidence="1">The sequence shown here is derived from an EMBL/GenBank/DDBJ whole genome shotgun (WGS) entry which is preliminary data.</text>
</comment>
<evidence type="ECO:0000313" key="2">
    <source>
        <dbReference type="Proteomes" id="UP000051789"/>
    </source>
</evidence>
<gene>
    <name evidence="1" type="ORF">FD19_GL000160</name>
</gene>
<protein>
    <submittedName>
        <fullName evidence="1">Uncharacterized protein</fullName>
    </submittedName>
</protein>
<dbReference type="OrthoDB" id="6501901at2"/>
<dbReference type="Proteomes" id="UP000051789">
    <property type="component" value="Unassembled WGS sequence"/>
</dbReference>
<keyword evidence="2" id="KW-1185">Reference proteome</keyword>
<organism evidence="1 2">
    <name type="scientific">Lacticaseibacillus thailandensis DSM 22698 = JCM 13996</name>
    <dbReference type="NCBI Taxonomy" id="1423810"/>
    <lineage>
        <taxon>Bacteria</taxon>
        <taxon>Bacillati</taxon>
        <taxon>Bacillota</taxon>
        <taxon>Bacilli</taxon>
        <taxon>Lactobacillales</taxon>
        <taxon>Lactobacillaceae</taxon>
        <taxon>Lacticaseibacillus</taxon>
    </lineage>
</organism>